<feature type="transmembrane region" description="Helical" evidence="6">
    <location>
        <begin position="12"/>
        <end position="33"/>
    </location>
</feature>
<feature type="transmembrane region" description="Helical" evidence="6">
    <location>
        <begin position="93"/>
        <end position="115"/>
    </location>
</feature>
<evidence type="ECO:0000313" key="8">
    <source>
        <dbReference type="EMBL" id="SFR90230.1"/>
    </source>
</evidence>
<evidence type="ECO:0000256" key="4">
    <source>
        <dbReference type="ARBA" id="ARBA00022989"/>
    </source>
</evidence>
<evidence type="ECO:0000256" key="1">
    <source>
        <dbReference type="ARBA" id="ARBA00004651"/>
    </source>
</evidence>
<evidence type="ECO:0000256" key="3">
    <source>
        <dbReference type="ARBA" id="ARBA00022692"/>
    </source>
</evidence>
<evidence type="ECO:0000256" key="6">
    <source>
        <dbReference type="SAM" id="Phobius"/>
    </source>
</evidence>
<organism evidence="8 9">
    <name type="scientific">Halomicrobium zhouii</name>
    <dbReference type="NCBI Taxonomy" id="767519"/>
    <lineage>
        <taxon>Archaea</taxon>
        <taxon>Methanobacteriati</taxon>
        <taxon>Methanobacteriota</taxon>
        <taxon>Stenosarchaea group</taxon>
        <taxon>Halobacteria</taxon>
        <taxon>Halobacteriales</taxon>
        <taxon>Haloarculaceae</taxon>
        <taxon>Halomicrobium</taxon>
    </lineage>
</organism>
<gene>
    <name evidence="8" type="ORF">SAMN05216559_0769</name>
</gene>
<dbReference type="InterPro" id="IPR032694">
    <property type="entry name" value="CopC/D"/>
</dbReference>
<dbReference type="RefSeq" id="WP_143117631.1">
    <property type="nucleotide sequence ID" value="NZ_FOZK01000001.1"/>
</dbReference>
<protein>
    <submittedName>
        <fullName evidence="8">Putative copper resistance protein D/copper transport protein</fullName>
    </submittedName>
</protein>
<feature type="transmembrane region" description="Helical" evidence="6">
    <location>
        <begin position="306"/>
        <end position="327"/>
    </location>
</feature>
<keyword evidence="4 6" id="KW-1133">Transmembrane helix</keyword>
<keyword evidence="2" id="KW-1003">Cell membrane</keyword>
<keyword evidence="9" id="KW-1185">Reference proteome</keyword>
<dbReference type="GO" id="GO:0006825">
    <property type="term" value="P:copper ion transport"/>
    <property type="evidence" value="ECO:0007669"/>
    <property type="project" value="InterPro"/>
</dbReference>
<proteinExistence type="predicted"/>
<dbReference type="OrthoDB" id="351281at2157"/>
<feature type="transmembrane region" description="Helical" evidence="6">
    <location>
        <begin position="122"/>
        <end position="143"/>
    </location>
</feature>
<feature type="transmembrane region" description="Helical" evidence="6">
    <location>
        <begin position="202"/>
        <end position="221"/>
    </location>
</feature>
<comment type="subcellular location">
    <subcellularLocation>
        <location evidence="1">Cell membrane</location>
        <topology evidence="1">Multi-pass membrane protein</topology>
    </subcellularLocation>
</comment>
<keyword evidence="5 6" id="KW-0472">Membrane</keyword>
<dbReference type="AlphaFoldDB" id="A0A1I6KH81"/>
<feature type="transmembrane region" description="Helical" evidence="6">
    <location>
        <begin position="163"/>
        <end position="181"/>
    </location>
</feature>
<dbReference type="PANTHER" id="PTHR34820:SF4">
    <property type="entry name" value="INNER MEMBRANE PROTEIN YEBZ"/>
    <property type="match status" value="1"/>
</dbReference>
<feature type="domain" description="Copper resistance protein D" evidence="7">
    <location>
        <begin position="195"/>
        <end position="319"/>
    </location>
</feature>
<dbReference type="Pfam" id="PF05425">
    <property type="entry name" value="CopD"/>
    <property type="match status" value="1"/>
</dbReference>
<evidence type="ECO:0000259" key="7">
    <source>
        <dbReference type="Pfam" id="PF05425"/>
    </source>
</evidence>
<dbReference type="EMBL" id="FOZK01000001">
    <property type="protein sequence ID" value="SFR90230.1"/>
    <property type="molecule type" value="Genomic_DNA"/>
</dbReference>
<feature type="transmembrane region" description="Helical" evidence="6">
    <location>
        <begin position="233"/>
        <end position="254"/>
    </location>
</feature>
<dbReference type="Proteomes" id="UP000199062">
    <property type="component" value="Unassembled WGS sequence"/>
</dbReference>
<evidence type="ECO:0000256" key="5">
    <source>
        <dbReference type="ARBA" id="ARBA00023136"/>
    </source>
</evidence>
<reference evidence="8 9" key="1">
    <citation type="submission" date="2016-10" db="EMBL/GenBank/DDBJ databases">
        <authorList>
            <person name="de Groot N.N."/>
        </authorList>
    </citation>
    <scope>NUCLEOTIDE SEQUENCE [LARGE SCALE GENOMIC DNA]</scope>
    <source>
        <strain evidence="8 9">CGMCC 1.10457</strain>
    </source>
</reference>
<keyword evidence="3 6" id="KW-0812">Transmembrane</keyword>
<evidence type="ECO:0000313" key="9">
    <source>
        <dbReference type="Proteomes" id="UP000199062"/>
    </source>
</evidence>
<feature type="transmembrane region" description="Helical" evidence="6">
    <location>
        <begin position="339"/>
        <end position="360"/>
    </location>
</feature>
<dbReference type="GO" id="GO:0005886">
    <property type="term" value="C:plasma membrane"/>
    <property type="evidence" value="ECO:0007669"/>
    <property type="project" value="UniProtKB-SubCell"/>
</dbReference>
<evidence type="ECO:0000256" key="2">
    <source>
        <dbReference type="ARBA" id="ARBA00022475"/>
    </source>
</evidence>
<name>A0A1I6KH81_9EURY</name>
<feature type="transmembrane region" description="Helical" evidence="6">
    <location>
        <begin position="45"/>
        <end position="68"/>
    </location>
</feature>
<dbReference type="STRING" id="767519.SAMN05216559_0769"/>
<accession>A0A1I6KH81</accession>
<dbReference type="PANTHER" id="PTHR34820">
    <property type="entry name" value="INNER MEMBRANE PROTEIN YEBZ"/>
    <property type="match status" value="1"/>
</dbReference>
<sequence>MELTAPLRGTLLLAVVVLVGGPPTAELVVYPLADAEDVRATVVDRMVLLLVGVPALTAFAAATALLLATSTGGLPLSVTGGRALLATEWGPVWVAQTAVTLGLGLVAVVGILGLVVVPRRWWLRGATAGGVLVLLAVCVSGYSTVVPDARVAIALKFGHMAGAAVWTGGLVALTTVCPPVLRAVDEDARRRAVARAIRSFSPIAVGGVTLASVAGLLIAVWHLPGPTTVRTSAYGVVLAVKVAFALAAAGLGGVNRLLLLSRLQPAACRRRTAGRRLLSRLPHGGAANATGRGATQSFVWAIRVEVLVLVAVMLLSVILTAVLSVPAGTGQLNATGSEFRSVLLVGAMAVAAVGFTTFGYEVTEVRRERPPT</sequence>
<dbReference type="InterPro" id="IPR008457">
    <property type="entry name" value="Cu-R_CopD_dom"/>
</dbReference>